<dbReference type="InterPro" id="IPR016181">
    <property type="entry name" value="Acyl_CoA_acyltransferase"/>
</dbReference>
<dbReference type="OrthoDB" id="3174529at2"/>
<protein>
    <submittedName>
        <fullName evidence="4">Acetyltransferase</fullName>
    </submittedName>
</protein>
<dbReference type="PANTHER" id="PTHR43877:SF2">
    <property type="entry name" value="AMINOALKYLPHOSPHONATE N-ACETYLTRANSFERASE-RELATED"/>
    <property type="match status" value="1"/>
</dbReference>
<accession>A0A0L0KGB7</accession>
<evidence type="ECO:0000313" key="5">
    <source>
        <dbReference type="Proteomes" id="UP000037151"/>
    </source>
</evidence>
<evidence type="ECO:0000313" key="4">
    <source>
        <dbReference type="EMBL" id="KND36675.1"/>
    </source>
</evidence>
<organism evidence="4 5">
    <name type="scientific">Streptomyces acidiscabies</name>
    <dbReference type="NCBI Taxonomy" id="42234"/>
    <lineage>
        <taxon>Bacteria</taxon>
        <taxon>Bacillati</taxon>
        <taxon>Actinomycetota</taxon>
        <taxon>Actinomycetes</taxon>
        <taxon>Kitasatosporales</taxon>
        <taxon>Streptomycetaceae</taxon>
        <taxon>Streptomyces</taxon>
    </lineage>
</organism>
<dbReference type="InterPro" id="IPR000182">
    <property type="entry name" value="GNAT_dom"/>
</dbReference>
<gene>
    <name evidence="4" type="ORF">IQ63_12070</name>
</gene>
<dbReference type="RefSeq" id="WP_050370614.1">
    <property type="nucleotide sequence ID" value="NZ_KQ257813.1"/>
</dbReference>
<evidence type="ECO:0000259" key="3">
    <source>
        <dbReference type="PROSITE" id="PS51186"/>
    </source>
</evidence>
<dbReference type="AlphaFoldDB" id="A0A0L0KGB7"/>
<feature type="domain" description="N-acetyltransferase" evidence="3">
    <location>
        <begin position="149"/>
        <end position="286"/>
    </location>
</feature>
<sequence length="286" mass="31330">MTDEHWRLTTDLTEFLDTAGPFLRSRPVRHTVALTVTENLRAQGTALYGDNRPFFGFLTGADGEVAAAFFHTPPFPLSVTQLTPQQAESLAEALLHHNHPLSGVNSDEKTAEAFVAAWGRRTNATATVFRRERLYRLEELTRPQPVPPGRARTATPADHALLRAWNDEFTTEIGHPHTMADSLLTARIAAGSFTLWETPDGTPVSMASATGLVAGQIRIVTVYTPSEHRAKGYAGAATAEASRRAREAGAQEVLLFTDLANPTSNALYRRIGYRPVEDFAAYGFQD</sequence>
<dbReference type="Pfam" id="PF00583">
    <property type="entry name" value="Acetyltransf_1"/>
    <property type="match status" value="1"/>
</dbReference>
<keyword evidence="2" id="KW-0012">Acyltransferase</keyword>
<dbReference type="Gene3D" id="3.40.630.30">
    <property type="match status" value="1"/>
</dbReference>
<dbReference type="EMBL" id="JPPY01000077">
    <property type="protein sequence ID" value="KND36675.1"/>
    <property type="molecule type" value="Genomic_DNA"/>
</dbReference>
<proteinExistence type="predicted"/>
<evidence type="ECO:0000256" key="1">
    <source>
        <dbReference type="ARBA" id="ARBA00022679"/>
    </source>
</evidence>
<comment type="caution">
    <text evidence="4">The sequence shown here is derived from an EMBL/GenBank/DDBJ whole genome shotgun (WGS) entry which is preliminary data.</text>
</comment>
<keyword evidence="1 4" id="KW-0808">Transferase</keyword>
<dbReference type="PATRIC" id="fig|42234.21.peg.2492"/>
<dbReference type="PANTHER" id="PTHR43877">
    <property type="entry name" value="AMINOALKYLPHOSPHONATE N-ACETYLTRANSFERASE-RELATED-RELATED"/>
    <property type="match status" value="1"/>
</dbReference>
<dbReference type="GO" id="GO:0016747">
    <property type="term" value="F:acyltransferase activity, transferring groups other than amino-acyl groups"/>
    <property type="evidence" value="ECO:0007669"/>
    <property type="project" value="InterPro"/>
</dbReference>
<dbReference type="CDD" id="cd04301">
    <property type="entry name" value="NAT_SF"/>
    <property type="match status" value="1"/>
</dbReference>
<name>A0A0L0KGB7_9ACTN</name>
<evidence type="ECO:0000256" key="2">
    <source>
        <dbReference type="ARBA" id="ARBA00023315"/>
    </source>
</evidence>
<dbReference type="PROSITE" id="PS51186">
    <property type="entry name" value="GNAT"/>
    <property type="match status" value="1"/>
</dbReference>
<reference evidence="5" key="1">
    <citation type="submission" date="2014-07" db="EMBL/GenBank/DDBJ databases">
        <title>Genome sequencing of plant-pathogenic Streptomyces species.</title>
        <authorList>
            <person name="Harrison J."/>
            <person name="Sapp M."/>
            <person name="Thwaites R."/>
            <person name="Studholme D.J."/>
        </authorList>
    </citation>
    <scope>NUCLEOTIDE SEQUENCE [LARGE SCALE GENOMIC DNA]</scope>
    <source>
        <strain evidence="5">NCPPB 4445</strain>
    </source>
</reference>
<dbReference type="Proteomes" id="UP000037151">
    <property type="component" value="Unassembled WGS sequence"/>
</dbReference>
<dbReference type="SUPFAM" id="SSF55729">
    <property type="entry name" value="Acyl-CoA N-acyltransferases (Nat)"/>
    <property type="match status" value="1"/>
</dbReference>
<dbReference type="InterPro" id="IPR050832">
    <property type="entry name" value="Bact_Acetyltransf"/>
</dbReference>